<sequence length="142" mass="15311">MHFMDFTRFDAEYGAVLNRGMSMQRADFAVEVERLHGLADQVEPAASQEKAHGLVAKLDKVLANRPEPVSEAVTAAVRAHRRARNAQGGLQERITSIRAGIAEIGAIADTAPPKEQSGIRQLTESLSMLAESLEISASSADE</sequence>
<reference evidence="1 2" key="1">
    <citation type="journal article" date="2019" name="Int. J. Syst. Evol. Microbiol.">
        <title>The Global Catalogue of Microorganisms (GCM) 10K type strain sequencing project: providing services to taxonomists for standard genome sequencing and annotation.</title>
        <authorList>
            <consortium name="The Broad Institute Genomics Platform"/>
            <consortium name="The Broad Institute Genome Sequencing Center for Infectious Disease"/>
            <person name="Wu L."/>
            <person name="Ma J."/>
        </authorList>
    </citation>
    <scope>NUCLEOTIDE SEQUENCE [LARGE SCALE GENOMIC DNA]</scope>
    <source>
        <strain evidence="1 2">JCM 14304</strain>
    </source>
</reference>
<evidence type="ECO:0000313" key="1">
    <source>
        <dbReference type="EMBL" id="GAA1590457.1"/>
    </source>
</evidence>
<name>A0ABN2DY86_9ACTN</name>
<evidence type="ECO:0000313" key="2">
    <source>
        <dbReference type="Proteomes" id="UP001500190"/>
    </source>
</evidence>
<gene>
    <name evidence="1" type="ORF">GCM10009742_41280</name>
</gene>
<dbReference type="Proteomes" id="UP001500190">
    <property type="component" value="Unassembled WGS sequence"/>
</dbReference>
<accession>A0ABN2DY86</accession>
<protein>
    <submittedName>
        <fullName evidence="1">Uncharacterized protein</fullName>
    </submittedName>
</protein>
<organism evidence="1 2">
    <name type="scientific">Kribbella karoonensis</name>
    <dbReference type="NCBI Taxonomy" id="324851"/>
    <lineage>
        <taxon>Bacteria</taxon>
        <taxon>Bacillati</taxon>
        <taxon>Actinomycetota</taxon>
        <taxon>Actinomycetes</taxon>
        <taxon>Propionibacteriales</taxon>
        <taxon>Kribbellaceae</taxon>
        <taxon>Kribbella</taxon>
    </lineage>
</organism>
<proteinExistence type="predicted"/>
<keyword evidence="2" id="KW-1185">Reference proteome</keyword>
<dbReference type="EMBL" id="BAAAND010000007">
    <property type="protein sequence ID" value="GAA1590457.1"/>
    <property type="molecule type" value="Genomic_DNA"/>
</dbReference>
<comment type="caution">
    <text evidence="1">The sequence shown here is derived from an EMBL/GenBank/DDBJ whole genome shotgun (WGS) entry which is preliminary data.</text>
</comment>